<evidence type="ECO:0000256" key="4">
    <source>
        <dbReference type="ARBA" id="ARBA00048391"/>
    </source>
</evidence>
<evidence type="ECO:0000259" key="6">
    <source>
        <dbReference type="Pfam" id="PF05175"/>
    </source>
</evidence>
<dbReference type="InterPro" id="IPR029063">
    <property type="entry name" value="SAM-dependent_MTases_sf"/>
</dbReference>
<accession>A0ABT0Z7B3</accession>
<feature type="domain" description="Release factor glutamine methyltransferase N-terminal" evidence="7">
    <location>
        <begin position="11"/>
        <end position="76"/>
    </location>
</feature>
<dbReference type="SUPFAM" id="SSF53335">
    <property type="entry name" value="S-adenosyl-L-methionine-dependent methyltransferases"/>
    <property type="match status" value="1"/>
</dbReference>
<comment type="caution">
    <text evidence="8">The sequence shown here is derived from an EMBL/GenBank/DDBJ whole genome shotgun (WGS) entry which is preliminary data.</text>
</comment>
<dbReference type="HAMAP" id="MF_02126">
    <property type="entry name" value="RF_methyltr_PrmC"/>
    <property type="match status" value="1"/>
</dbReference>
<sequence>MLLSQLKIQFIDQLKDDYPTTEIESFFHILTEEYLGMTRLETALNRDFEVSEEQKAWFEHALLRLKDHEPIQHITGKEEFFGMKFKVNEHVLIPRPETEELVEWIVSEFRNVSKPIRILDIGTGSGCIAVSLKKAIGNAEVVAFDISEKALKLAEENARENHVKANFEKKDILQTEDLKQKFDIIVSNPPYVREIEKKDMQRNVLDHEPETALYVKDTDPLIFYSKITSLAQHALNPGGCLYFEINQYLAEETKALVESSGFETELKKDIFGNFRMLKGIKK</sequence>
<dbReference type="GO" id="GO:0032259">
    <property type="term" value="P:methylation"/>
    <property type="evidence" value="ECO:0007669"/>
    <property type="project" value="UniProtKB-KW"/>
</dbReference>
<comment type="caution">
    <text evidence="5">Lacks conserved residue(s) required for the propagation of feature annotation.</text>
</comment>
<evidence type="ECO:0000256" key="5">
    <source>
        <dbReference type="HAMAP-Rule" id="MF_02126"/>
    </source>
</evidence>
<dbReference type="NCBIfam" id="TIGR03534">
    <property type="entry name" value="RF_mod_PrmC"/>
    <property type="match status" value="1"/>
</dbReference>
<evidence type="ECO:0000256" key="1">
    <source>
        <dbReference type="ARBA" id="ARBA00022603"/>
    </source>
</evidence>
<dbReference type="PANTHER" id="PTHR18895">
    <property type="entry name" value="HEMK METHYLTRANSFERASE"/>
    <property type="match status" value="1"/>
</dbReference>
<feature type="domain" description="Methyltransferase small" evidence="6">
    <location>
        <begin position="116"/>
        <end position="198"/>
    </location>
</feature>
<dbReference type="NCBIfam" id="TIGR00536">
    <property type="entry name" value="hemK_fam"/>
    <property type="match status" value="1"/>
</dbReference>
<dbReference type="Pfam" id="PF05175">
    <property type="entry name" value="MTS"/>
    <property type="match status" value="1"/>
</dbReference>
<dbReference type="Pfam" id="PF17827">
    <property type="entry name" value="PrmC_N"/>
    <property type="match status" value="1"/>
</dbReference>
<evidence type="ECO:0000313" key="8">
    <source>
        <dbReference type="EMBL" id="MCM8570659.1"/>
    </source>
</evidence>
<feature type="binding site" evidence="5">
    <location>
        <position position="145"/>
    </location>
    <ligand>
        <name>S-adenosyl-L-methionine</name>
        <dbReference type="ChEBI" id="CHEBI:59789"/>
    </ligand>
</feature>
<dbReference type="InterPro" id="IPR019874">
    <property type="entry name" value="RF_methyltr_PrmC"/>
</dbReference>
<proteinExistence type="inferred from homology"/>
<dbReference type="GO" id="GO:0102559">
    <property type="term" value="F:peptide chain release factor N(5)-glutamine methyltransferase activity"/>
    <property type="evidence" value="ECO:0007669"/>
    <property type="project" value="UniProtKB-EC"/>
</dbReference>
<dbReference type="Proteomes" id="UP001155077">
    <property type="component" value="Unassembled WGS sequence"/>
</dbReference>
<gene>
    <name evidence="5 8" type="primary">prmC</name>
    <name evidence="8" type="ORF">NE848_14785</name>
</gene>
<dbReference type="Gene3D" id="3.40.50.150">
    <property type="entry name" value="Vaccinia Virus protein VP39"/>
    <property type="match status" value="1"/>
</dbReference>
<reference evidence="8" key="1">
    <citation type="submission" date="2022-06" db="EMBL/GenBank/DDBJ databases">
        <title>Gramella sediminis sp. nov., isolated from deep-sea sediment of the Indian Ocean.</title>
        <authorList>
            <person name="Yang L."/>
        </authorList>
    </citation>
    <scope>NUCLEOTIDE SEQUENCE</scope>
    <source>
        <strain evidence="8">HMD3159</strain>
    </source>
</reference>
<dbReference type="EC" id="2.1.1.297" evidence="5"/>
<dbReference type="InterPro" id="IPR007848">
    <property type="entry name" value="Small_mtfrase_dom"/>
</dbReference>
<feature type="binding site" evidence="5">
    <location>
        <begin position="122"/>
        <end position="126"/>
    </location>
    <ligand>
        <name>S-adenosyl-L-methionine</name>
        <dbReference type="ChEBI" id="CHEBI:59789"/>
    </ligand>
</feature>
<feature type="binding site" evidence="5">
    <location>
        <begin position="188"/>
        <end position="191"/>
    </location>
    <ligand>
        <name>substrate</name>
    </ligand>
</feature>
<dbReference type="PANTHER" id="PTHR18895:SF74">
    <property type="entry name" value="MTRF1L RELEASE FACTOR GLUTAMINE METHYLTRANSFERASE"/>
    <property type="match status" value="1"/>
</dbReference>
<keyword evidence="2 5" id="KW-0808">Transferase</keyword>
<keyword evidence="3 5" id="KW-0949">S-adenosyl-L-methionine</keyword>
<dbReference type="InterPro" id="IPR040758">
    <property type="entry name" value="PrmC_N"/>
</dbReference>
<evidence type="ECO:0000256" key="2">
    <source>
        <dbReference type="ARBA" id="ARBA00022679"/>
    </source>
</evidence>
<name>A0ABT0Z7B3_9FLAO</name>
<dbReference type="InterPro" id="IPR004556">
    <property type="entry name" value="HemK-like"/>
</dbReference>
<dbReference type="Gene3D" id="1.10.8.10">
    <property type="entry name" value="DNA helicase RuvA subunit, C-terminal domain"/>
    <property type="match status" value="1"/>
</dbReference>
<evidence type="ECO:0000313" key="9">
    <source>
        <dbReference type="Proteomes" id="UP001155077"/>
    </source>
</evidence>
<comment type="function">
    <text evidence="5">Methylates the class 1 translation termination release factors RF1/PrfA and RF2/PrfB on the glutamine residue of the universally conserved GGQ motif.</text>
</comment>
<comment type="similarity">
    <text evidence="5">Belongs to the protein N5-glutamine methyltransferase family. PrmC subfamily.</text>
</comment>
<dbReference type="EMBL" id="JAMSCK010000005">
    <property type="protein sequence ID" value="MCM8570659.1"/>
    <property type="molecule type" value="Genomic_DNA"/>
</dbReference>
<feature type="binding site" evidence="5">
    <location>
        <position position="188"/>
    </location>
    <ligand>
        <name>S-adenosyl-L-methionine</name>
        <dbReference type="ChEBI" id="CHEBI:59789"/>
    </ligand>
</feature>
<keyword evidence="9" id="KW-1185">Reference proteome</keyword>
<evidence type="ECO:0000259" key="7">
    <source>
        <dbReference type="Pfam" id="PF17827"/>
    </source>
</evidence>
<protein>
    <recommendedName>
        <fullName evidence="5">Release factor glutamine methyltransferase</fullName>
        <shortName evidence="5">RF MTase</shortName>
        <ecNumber evidence="5">2.1.1.297</ecNumber>
    </recommendedName>
    <alternativeName>
        <fullName evidence="5">N5-glutamine methyltransferase PrmC</fullName>
    </alternativeName>
    <alternativeName>
        <fullName evidence="5">Protein-(glutamine-N5) MTase PrmC</fullName>
    </alternativeName>
    <alternativeName>
        <fullName evidence="5">Protein-glutamine N-methyltransferase PrmC</fullName>
    </alternativeName>
</protein>
<dbReference type="CDD" id="cd02440">
    <property type="entry name" value="AdoMet_MTases"/>
    <property type="match status" value="1"/>
</dbReference>
<organism evidence="8 9">
    <name type="scientific">Gramella jeungdoensis</name>
    <dbReference type="NCBI Taxonomy" id="708091"/>
    <lineage>
        <taxon>Bacteria</taxon>
        <taxon>Pseudomonadati</taxon>
        <taxon>Bacteroidota</taxon>
        <taxon>Flavobacteriia</taxon>
        <taxon>Flavobacteriales</taxon>
        <taxon>Flavobacteriaceae</taxon>
        <taxon>Christiangramia</taxon>
    </lineage>
</organism>
<comment type="catalytic activity">
    <reaction evidence="4 5">
        <text>L-glutaminyl-[peptide chain release factor] + S-adenosyl-L-methionine = N(5)-methyl-L-glutaminyl-[peptide chain release factor] + S-adenosyl-L-homocysteine + H(+)</text>
        <dbReference type="Rhea" id="RHEA:42896"/>
        <dbReference type="Rhea" id="RHEA-COMP:10271"/>
        <dbReference type="Rhea" id="RHEA-COMP:10272"/>
        <dbReference type="ChEBI" id="CHEBI:15378"/>
        <dbReference type="ChEBI" id="CHEBI:30011"/>
        <dbReference type="ChEBI" id="CHEBI:57856"/>
        <dbReference type="ChEBI" id="CHEBI:59789"/>
        <dbReference type="ChEBI" id="CHEBI:61891"/>
        <dbReference type="EC" id="2.1.1.297"/>
    </reaction>
</comment>
<dbReference type="InterPro" id="IPR002052">
    <property type="entry name" value="DNA_methylase_N6_adenine_CS"/>
</dbReference>
<keyword evidence="1 5" id="KW-0489">Methyltransferase</keyword>
<dbReference type="RefSeq" id="WP_252115019.1">
    <property type="nucleotide sequence ID" value="NZ_JAMSCK010000005.1"/>
</dbReference>
<dbReference type="InterPro" id="IPR050320">
    <property type="entry name" value="N5-glutamine_MTase"/>
</dbReference>
<evidence type="ECO:0000256" key="3">
    <source>
        <dbReference type="ARBA" id="ARBA00022691"/>
    </source>
</evidence>
<dbReference type="PROSITE" id="PS00092">
    <property type="entry name" value="N6_MTASE"/>
    <property type="match status" value="1"/>
</dbReference>